<evidence type="ECO:0000313" key="3">
    <source>
        <dbReference type="EMBL" id="KAK7242711.1"/>
    </source>
</evidence>
<feature type="compositionally biased region" description="Low complexity" evidence="1">
    <location>
        <begin position="22"/>
        <end position="37"/>
    </location>
</feature>
<feature type="domain" description="Ubiquitin fusion degradation protein UFD1 N-terminal subdomain 2" evidence="2">
    <location>
        <begin position="298"/>
        <end position="384"/>
    </location>
</feature>
<dbReference type="Proteomes" id="UP001363151">
    <property type="component" value="Unassembled WGS sequence"/>
</dbReference>
<dbReference type="InterPro" id="IPR042299">
    <property type="entry name" value="Ufd1-like_Nn"/>
</dbReference>
<dbReference type="Pfam" id="PF24842">
    <property type="entry name" value="UFD1_N2"/>
    <property type="match status" value="1"/>
</dbReference>
<keyword evidence="4" id="KW-1185">Reference proteome</keyword>
<comment type="caution">
    <text evidence="3">The sequence shown here is derived from an EMBL/GenBank/DDBJ whole genome shotgun (WGS) entry which is preliminary data.</text>
</comment>
<dbReference type="Gene3D" id="3.10.330.10">
    <property type="match status" value="1"/>
</dbReference>
<evidence type="ECO:0000259" key="2">
    <source>
        <dbReference type="Pfam" id="PF24842"/>
    </source>
</evidence>
<evidence type="ECO:0000256" key="1">
    <source>
        <dbReference type="SAM" id="MobiDB-lite"/>
    </source>
</evidence>
<dbReference type="PANTHER" id="PTHR12555:SF13">
    <property type="entry name" value="UBIQUITIN RECOGNITION FACTOR IN ER-ASSOCIATED DEGRADATION PROTEIN 1"/>
    <property type="match status" value="1"/>
</dbReference>
<dbReference type="EMBL" id="JBBJCI010000141">
    <property type="protein sequence ID" value="KAK7242711.1"/>
    <property type="molecule type" value="Genomic_DNA"/>
</dbReference>
<sequence length="409" mass="44970">MFAAKLSAIIAAIAATHFSSALRRPSSALRRSSPAPRRAVEAVRRGGFDDDDDDDDEAYDDDADDEDDDEDYDDDLEEDEFEDEEVLSGGLSGAGVAFVSRKLEAVAKIFGSGAGFREANKRAELEQRVEDYNALQKASGSFHRAVLVLPLTSDFDPPPGQPGHGKVQFSDRVSMARSVGAELTKRAYEVPWHFELEALEPREDADLVRALGHAGESVRGRELLSGRALANAPPARSRPGDAQGPGIGMLPRLDKVYCSPLDFRAPENFVFCPLWMLRELRVLPYDVLLVTWVKLNDGVTIELQPHQDAFLKLANPRAVLEAELKYYSSATRLSTISLLHDGTQYDFDVTATVGKDGLKVDEYNPEKCEAVAIQDADVSLDLAARGLDAIKKRKLVEADDDDDDDDDEE</sequence>
<dbReference type="PANTHER" id="PTHR12555">
    <property type="entry name" value="UBIQUITIN FUSION DEGRADATON PROTEIN 1"/>
    <property type="match status" value="1"/>
</dbReference>
<feature type="compositionally biased region" description="Acidic residues" evidence="1">
    <location>
        <begin position="49"/>
        <end position="86"/>
    </location>
</feature>
<evidence type="ECO:0000313" key="4">
    <source>
        <dbReference type="Proteomes" id="UP001363151"/>
    </source>
</evidence>
<accession>A0ABR1G2H9</accession>
<proteinExistence type="predicted"/>
<name>A0ABR1G2H9_AURAN</name>
<dbReference type="Gene3D" id="2.40.40.50">
    <property type="entry name" value="Ubiquitin fusion degradation protein UFD1, N-terminal domain"/>
    <property type="match status" value="1"/>
</dbReference>
<organism evidence="3 4">
    <name type="scientific">Aureococcus anophagefferens</name>
    <name type="common">Harmful bloom alga</name>
    <dbReference type="NCBI Taxonomy" id="44056"/>
    <lineage>
        <taxon>Eukaryota</taxon>
        <taxon>Sar</taxon>
        <taxon>Stramenopiles</taxon>
        <taxon>Ochrophyta</taxon>
        <taxon>Pelagophyceae</taxon>
        <taxon>Pelagomonadales</taxon>
        <taxon>Pelagomonadaceae</taxon>
        <taxon>Aureococcus</taxon>
    </lineage>
</organism>
<dbReference type="InterPro" id="IPR004854">
    <property type="entry name" value="Ufd1-like"/>
</dbReference>
<gene>
    <name evidence="3" type="ORF">SO694_00016469</name>
</gene>
<feature type="region of interest" description="Disordered" evidence="1">
    <location>
        <begin position="22"/>
        <end position="88"/>
    </location>
</feature>
<reference evidence="3 4" key="1">
    <citation type="submission" date="2024-03" db="EMBL/GenBank/DDBJ databases">
        <title>Aureococcus anophagefferens CCMP1851 and Kratosvirus quantuckense: Draft genome of a second virus-susceptible host strain in the model system.</title>
        <authorList>
            <person name="Chase E."/>
            <person name="Truchon A.R."/>
            <person name="Schepens W."/>
            <person name="Wilhelm S.W."/>
        </authorList>
    </citation>
    <scope>NUCLEOTIDE SEQUENCE [LARGE SCALE GENOMIC DNA]</scope>
    <source>
        <strain evidence="3 4">CCMP1851</strain>
    </source>
</reference>
<dbReference type="InterPro" id="IPR055418">
    <property type="entry name" value="UFD1_N2"/>
</dbReference>
<protein>
    <recommendedName>
        <fullName evidence="2">Ubiquitin fusion degradation protein UFD1 N-terminal subdomain 2 domain-containing protein</fullName>
    </recommendedName>
</protein>
<feature type="compositionally biased region" description="Basic and acidic residues" evidence="1">
    <location>
        <begin position="38"/>
        <end position="48"/>
    </location>
</feature>